<reference evidence="2" key="1">
    <citation type="submission" date="2021-06" db="EMBL/GenBank/DDBJ databases">
        <title>Bradyrhizobium sp. S2-11-2 Genome sequencing.</title>
        <authorList>
            <person name="Jin L."/>
        </authorList>
    </citation>
    <scope>NUCLEOTIDE SEQUENCE</scope>
    <source>
        <strain evidence="2">S2-11-2</strain>
    </source>
</reference>
<evidence type="ECO:0000259" key="1">
    <source>
        <dbReference type="PROSITE" id="PS51208"/>
    </source>
</evidence>
<evidence type="ECO:0000313" key="3">
    <source>
        <dbReference type="Proteomes" id="UP000680805"/>
    </source>
</evidence>
<accession>A0A975RTF4</accession>
<dbReference type="EMBL" id="CP076135">
    <property type="protein sequence ID" value="QWG18721.1"/>
    <property type="molecule type" value="Genomic_DNA"/>
</dbReference>
<dbReference type="KEGG" id="bsei:KMZ68_02145"/>
<dbReference type="Pfam" id="PF03797">
    <property type="entry name" value="Autotransporter"/>
    <property type="match status" value="1"/>
</dbReference>
<dbReference type="InterPro" id="IPR006315">
    <property type="entry name" value="OM_autotransptr_brl_dom"/>
</dbReference>
<gene>
    <name evidence="2" type="ORF">KMZ68_02145</name>
</gene>
<sequence length="883" mass="86193">MTTNWSTGVVPTAGSAVVVNTTLPNPVIINGGNAVADGMSVGLNSTGMLTISNGGTLMSNLASVGNLVGSTGTATITGAGSLWNAQGMAVGYRGAGTLAILNGGAVNTTDWEVSMGDQSGSSGSVTVDGAGSTLTGSDIVVGNGGTGTLMVSNGGTVSATKWTSIIGHSAGSVGTATITGAGSRWSNASDFYVGQNGIGSLTIANGGAVSVAGNVVLGYQAGSSGTATVTGAGSVWTNSGDVDVGRSGSGVLTIANGGAVSAAGFVTLATMAGSVGTLNIGGAAGAAAVAAGTLNAATIQFGAGAGAINFNHTSTSYAFASAISGLGTINQVAGTTILTADSSGFTGATNVSGGRLAVNGSLANSIVTASGGGMLGGNGIVGGIVANAGGIIGPGNSIGTLNVNGNVAFAAGSTYQVEVNAAGQSDKIAASGTATLNGGTVSVLIAPGAFTLGGQYTILTAAGGINGAFAGASATTATPFLALGLTYDPNNVYLGISRSNVTFASAGLTPNQIATGGGADSLALGSSLVGALAYLDLTQASGALDQLSGEVHASAKGVMVEDSRFLREAAMDRLRAAFDGVGAVAMPVMAYAGGEPMLAPATTDRFAAWGRGFGSWGQWNGDGNAATIKRDIGGFFVGADGLVADTWRVGAVSGYSRSNFRVADRNSSGSSDNYHAGLYGGTQWGDLAFRSGLAYTRHDISTGRSVAFPGFADTLKGDYSAGTTQTFGELGYRIKAGQNPLGNLAFEPFANLAYVNLSTNGFTEKGGAAALTSQGGNTGVTFSTLGLRTSTGFTLGNGVNMAARGMLGWRHAFGDTTPVSTVAFTGGSPFSIAGVPVARDGAVADLGLDLNLTPNAALGLTYGGQFGSGVTDQTVRGNFAVRF</sequence>
<dbReference type="RefSeq" id="WP_215614278.1">
    <property type="nucleotide sequence ID" value="NZ_CP076135.1"/>
</dbReference>
<dbReference type="InterPro" id="IPR030895">
    <property type="entry name" value="T5SS_PEPC_rpt"/>
</dbReference>
<organism evidence="2 3">
    <name type="scientific">Bradyrhizobium sediminis</name>
    <dbReference type="NCBI Taxonomy" id="2840469"/>
    <lineage>
        <taxon>Bacteria</taxon>
        <taxon>Pseudomonadati</taxon>
        <taxon>Pseudomonadota</taxon>
        <taxon>Alphaproteobacteria</taxon>
        <taxon>Hyphomicrobiales</taxon>
        <taxon>Nitrobacteraceae</taxon>
        <taxon>Bradyrhizobium</taxon>
    </lineage>
</organism>
<dbReference type="SMART" id="SM00869">
    <property type="entry name" value="Autotransporter"/>
    <property type="match status" value="1"/>
</dbReference>
<dbReference type="SUPFAM" id="SSF103515">
    <property type="entry name" value="Autotransporter"/>
    <property type="match status" value="1"/>
</dbReference>
<evidence type="ECO:0000313" key="2">
    <source>
        <dbReference type="EMBL" id="QWG18721.1"/>
    </source>
</evidence>
<dbReference type="NCBIfam" id="TIGR04393">
    <property type="entry name" value="rpt_T5SS_PEPC"/>
    <property type="match status" value="4"/>
</dbReference>
<feature type="domain" description="Autotransporter" evidence="1">
    <location>
        <begin position="601"/>
        <end position="883"/>
    </location>
</feature>
<dbReference type="InterPro" id="IPR011050">
    <property type="entry name" value="Pectin_lyase_fold/virulence"/>
</dbReference>
<protein>
    <submittedName>
        <fullName evidence="2">Autotransporter outer membrane beta-barrel domain-containing protein</fullName>
    </submittedName>
</protein>
<dbReference type="InterPro" id="IPR005546">
    <property type="entry name" value="Autotransporte_beta"/>
</dbReference>
<dbReference type="PROSITE" id="PS51208">
    <property type="entry name" value="AUTOTRANSPORTER"/>
    <property type="match status" value="1"/>
</dbReference>
<dbReference type="AlphaFoldDB" id="A0A975RTF4"/>
<dbReference type="NCBIfam" id="TIGR01414">
    <property type="entry name" value="autotrans_barl"/>
    <property type="match status" value="1"/>
</dbReference>
<proteinExistence type="predicted"/>
<name>A0A975RTF4_9BRAD</name>
<dbReference type="Gene3D" id="2.40.128.130">
    <property type="entry name" value="Autotransporter beta-domain"/>
    <property type="match status" value="1"/>
</dbReference>
<dbReference type="SUPFAM" id="SSF51126">
    <property type="entry name" value="Pectin lyase-like"/>
    <property type="match status" value="1"/>
</dbReference>
<dbReference type="Proteomes" id="UP000680805">
    <property type="component" value="Chromosome"/>
</dbReference>
<dbReference type="GO" id="GO:0019867">
    <property type="term" value="C:outer membrane"/>
    <property type="evidence" value="ECO:0007669"/>
    <property type="project" value="InterPro"/>
</dbReference>
<dbReference type="InterPro" id="IPR036709">
    <property type="entry name" value="Autotransporte_beta_dom_sf"/>
</dbReference>